<feature type="binding site" evidence="15">
    <location>
        <position position="210"/>
    </location>
    <ligand>
        <name>substrate</name>
    </ligand>
</feature>
<keyword evidence="9 13" id="KW-0862">Zinc</keyword>
<evidence type="ECO:0000313" key="19">
    <source>
        <dbReference type="EMBL" id="PCJ43872.1"/>
    </source>
</evidence>
<organism evidence="19 20">
    <name type="scientific">SAR86 cluster bacterium</name>
    <dbReference type="NCBI Taxonomy" id="2030880"/>
    <lineage>
        <taxon>Bacteria</taxon>
        <taxon>Pseudomonadati</taxon>
        <taxon>Pseudomonadota</taxon>
        <taxon>Gammaproteobacteria</taxon>
        <taxon>SAR86 cluster</taxon>
    </lineage>
</organism>
<dbReference type="InterPro" id="IPR024072">
    <property type="entry name" value="DHFR-like_dom_sf"/>
</dbReference>
<keyword evidence="7 13" id="KW-0479">Metal-binding</keyword>
<gene>
    <name evidence="19" type="primary">ribD</name>
    <name evidence="19" type="ORF">COA71_02795</name>
    <name evidence="18" type="ORF">COA71_07325</name>
</gene>
<dbReference type="NCBIfam" id="TIGR00326">
    <property type="entry name" value="eubact_ribD"/>
    <property type="match status" value="1"/>
</dbReference>
<dbReference type="GO" id="GO:0008270">
    <property type="term" value="F:zinc ion binding"/>
    <property type="evidence" value="ECO:0007669"/>
    <property type="project" value="InterPro"/>
</dbReference>
<dbReference type="PIRSF" id="PIRSF006769">
    <property type="entry name" value="RibD"/>
    <property type="match status" value="1"/>
</dbReference>
<evidence type="ECO:0000256" key="9">
    <source>
        <dbReference type="ARBA" id="ARBA00022833"/>
    </source>
</evidence>
<evidence type="ECO:0000256" key="8">
    <source>
        <dbReference type="ARBA" id="ARBA00022801"/>
    </source>
</evidence>
<evidence type="ECO:0000256" key="12">
    <source>
        <dbReference type="ARBA" id="ARBA00023268"/>
    </source>
</evidence>
<feature type="binding site" evidence="15">
    <location>
        <position position="160"/>
    </location>
    <ligand>
        <name>NADP(+)</name>
        <dbReference type="ChEBI" id="CHEBI:58349"/>
    </ligand>
</feature>
<evidence type="ECO:0000259" key="17">
    <source>
        <dbReference type="PROSITE" id="PS51747"/>
    </source>
</evidence>
<protein>
    <recommendedName>
        <fullName evidence="13">Riboflavin biosynthesis protein RibD</fullName>
    </recommendedName>
    <domain>
        <recommendedName>
            <fullName evidence="13">Diaminohydroxyphosphoribosylaminopyrimidine deaminase</fullName>
            <shortName evidence="13">DRAP deaminase</shortName>
            <ecNumber evidence="13">3.5.4.26</ecNumber>
        </recommendedName>
        <alternativeName>
            <fullName evidence="13">Riboflavin-specific deaminase</fullName>
        </alternativeName>
    </domain>
    <domain>
        <recommendedName>
            <fullName evidence="13">5-amino-6-(5-phosphoribosylamino)uracil reductase</fullName>
            <ecNumber evidence="13">1.1.1.193</ecNumber>
        </recommendedName>
        <alternativeName>
            <fullName evidence="13">HTP reductase</fullName>
        </alternativeName>
    </domain>
</protein>
<dbReference type="NCBIfam" id="TIGR00227">
    <property type="entry name" value="ribD_Cterm"/>
    <property type="match status" value="1"/>
</dbReference>
<evidence type="ECO:0000256" key="4">
    <source>
        <dbReference type="ARBA" id="ARBA00005259"/>
    </source>
</evidence>
<dbReference type="PANTHER" id="PTHR38011">
    <property type="entry name" value="DIHYDROFOLATE REDUCTASE FAMILY PROTEIN (AFU_ORTHOLOGUE AFUA_8G06820)"/>
    <property type="match status" value="1"/>
</dbReference>
<keyword evidence="8 13" id="KW-0378">Hydrolase</keyword>
<feature type="binding site" evidence="16">
    <location>
        <position position="90"/>
    </location>
    <ligand>
        <name>Zn(2+)</name>
        <dbReference type="ChEBI" id="CHEBI:29105"/>
        <note>catalytic</note>
    </ligand>
</feature>
<evidence type="ECO:0000256" key="14">
    <source>
        <dbReference type="PIRSR" id="PIRSR006769-1"/>
    </source>
</evidence>
<dbReference type="Proteomes" id="UP000228987">
    <property type="component" value="Unassembled WGS sequence"/>
</dbReference>
<keyword evidence="11 13" id="KW-0560">Oxidoreductase</keyword>
<name>A0A2A5CJ96_9GAMM</name>
<accession>A0A2A5CJ96</accession>
<dbReference type="FunFam" id="3.40.140.10:FF:000025">
    <property type="entry name" value="Riboflavin biosynthesis protein RibD"/>
    <property type="match status" value="1"/>
</dbReference>
<comment type="pathway">
    <text evidence="2 13">Cofactor biosynthesis; riboflavin biosynthesis; 5-amino-6-(D-ribitylamino)uracil from GTP: step 2/4.</text>
</comment>
<dbReference type="PANTHER" id="PTHR38011:SF7">
    <property type="entry name" value="2,5-DIAMINO-6-RIBOSYLAMINO-4(3H)-PYRIMIDINONE 5'-PHOSPHATE REDUCTASE"/>
    <property type="match status" value="1"/>
</dbReference>
<dbReference type="InterPro" id="IPR016193">
    <property type="entry name" value="Cytidine_deaminase-like"/>
</dbReference>
<feature type="binding site" evidence="15">
    <location>
        <begin position="301"/>
        <end position="307"/>
    </location>
    <ligand>
        <name>NADP(+)</name>
        <dbReference type="ChEBI" id="CHEBI:58349"/>
    </ligand>
</feature>
<feature type="binding site" evidence="16">
    <location>
        <position position="81"/>
    </location>
    <ligand>
        <name>Zn(2+)</name>
        <dbReference type="ChEBI" id="CHEBI:29105"/>
        <note>catalytic</note>
    </ligand>
</feature>
<dbReference type="InterPro" id="IPR050765">
    <property type="entry name" value="Riboflavin_Biosynth_HTPR"/>
</dbReference>
<evidence type="ECO:0000256" key="6">
    <source>
        <dbReference type="ARBA" id="ARBA00022619"/>
    </source>
</evidence>
<evidence type="ECO:0000256" key="11">
    <source>
        <dbReference type="ARBA" id="ARBA00023002"/>
    </source>
</evidence>
<comment type="similarity">
    <text evidence="4 13">In the N-terminal section; belongs to the cytidine and deoxycytidylate deaminase family.</text>
</comment>
<evidence type="ECO:0000256" key="7">
    <source>
        <dbReference type="ARBA" id="ARBA00022723"/>
    </source>
</evidence>
<feature type="active site" description="Proton donor" evidence="14">
    <location>
        <position position="53"/>
    </location>
</feature>
<dbReference type="CDD" id="cd01284">
    <property type="entry name" value="Riboflavin_deaminase-reductase"/>
    <property type="match status" value="1"/>
</dbReference>
<reference evidence="19" key="2">
    <citation type="journal article" date="2018" name="ISME J.">
        <title>A dynamic microbial community with high functional redundancy inhabits the cold, oxic subseafloor aquifer.</title>
        <authorList>
            <person name="Tully B.J."/>
            <person name="Wheat C.G."/>
            <person name="Glazer B.T."/>
            <person name="Huber J.A."/>
        </authorList>
    </citation>
    <scope>NUCLEOTIDE SEQUENCE</scope>
    <source>
        <strain evidence="19">NORP41</strain>
    </source>
</reference>
<dbReference type="EC" id="1.1.1.193" evidence="13"/>
<sequence>MNTDTTYMQRCIELALKGEYSSKPNPRVGCVIVKDEQVIAEGWHQFAGEVHAEVHALEKAKSNQVKAKVAGANLYVTLEPCSHHGKTAPCCDAIIAAGISKVVYGMIDPNPAVAGKGINKLKAAGIEVVGPLLADKCAELNPGFIKRMTTGLPYVRCKMAMSSDGRTAMANGESKWITGEESRQDVQQWRARSSALITGIETILADDPSLNVRLEEVEVLQPLRVICDSNLRLPTDAKTLQTPGEILLVSAIEKEFNTAESTITTLEQVCLPNNDNQIYLHALLQYLAKEKECNEVLIEAGSTLAGAFIKAGLVDEIILYMAPKLLGHKALPLFTIPGLESMADQINLEYSDVSLLGKDCRMRVRVLKSQ</sequence>
<evidence type="ECO:0000256" key="13">
    <source>
        <dbReference type="PIRNR" id="PIRNR006769"/>
    </source>
</evidence>
<feature type="binding site" evidence="15">
    <location>
        <position position="202"/>
    </location>
    <ligand>
        <name>NADP(+)</name>
        <dbReference type="ChEBI" id="CHEBI:58349"/>
    </ligand>
</feature>
<dbReference type="PROSITE" id="PS51747">
    <property type="entry name" value="CYT_DCMP_DEAMINASES_2"/>
    <property type="match status" value="1"/>
</dbReference>
<keyword evidence="10 13" id="KW-0521">NADP</keyword>
<keyword evidence="12" id="KW-0511">Multifunctional enzyme</keyword>
<comment type="similarity">
    <text evidence="5 13">In the C-terminal section; belongs to the HTP reductase family.</text>
</comment>
<comment type="pathway">
    <text evidence="3 13">Cofactor biosynthesis; riboflavin biosynthesis; 5-amino-6-(D-ribitylamino)uracil from GTP: step 3/4.</text>
</comment>
<evidence type="ECO:0000256" key="16">
    <source>
        <dbReference type="PIRSR" id="PIRSR006769-3"/>
    </source>
</evidence>
<dbReference type="GO" id="GO:0008703">
    <property type="term" value="F:5-amino-6-(5-phosphoribosylamino)uracil reductase activity"/>
    <property type="evidence" value="ECO:0007669"/>
    <property type="project" value="UniProtKB-EC"/>
</dbReference>
<evidence type="ECO:0000256" key="10">
    <source>
        <dbReference type="ARBA" id="ARBA00022857"/>
    </source>
</evidence>
<feature type="binding site" evidence="15">
    <location>
        <position position="190"/>
    </location>
    <ligand>
        <name>substrate</name>
    </ligand>
</feature>
<dbReference type="SUPFAM" id="SSF53597">
    <property type="entry name" value="Dihydrofolate reductase-like"/>
    <property type="match status" value="1"/>
</dbReference>
<evidence type="ECO:0000256" key="5">
    <source>
        <dbReference type="ARBA" id="ARBA00007417"/>
    </source>
</evidence>
<evidence type="ECO:0000313" key="18">
    <source>
        <dbReference type="EMBL" id="PCJ41854.1"/>
    </source>
</evidence>
<evidence type="ECO:0000256" key="3">
    <source>
        <dbReference type="ARBA" id="ARBA00004910"/>
    </source>
</evidence>
<feature type="binding site" evidence="15">
    <location>
        <position position="229"/>
    </location>
    <ligand>
        <name>NADP(+)</name>
        <dbReference type="ChEBI" id="CHEBI:58349"/>
    </ligand>
</feature>
<keyword evidence="6 13" id="KW-0686">Riboflavin biosynthesis</keyword>
<comment type="cofactor">
    <cofactor evidence="13 16">
        <name>Zn(2+)</name>
        <dbReference type="ChEBI" id="CHEBI:29105"/>
    </cofactor>
    <text evidence="13 16">Binds 1 zinc ion.</text>
</comment>
<dbReference type="EC" id="3.5.4.26" evidence="13"/>
<proteinExistence type="inferred from homology"/>
<feature type="binding site" evidence="15">
    <location>
        <position position="213"/>
    </location>
    <ligand>
        <name>substrate</name>
    </ligand>
</feature>
<feature type="binding site" evidence="15">
    <location>
        <position position="206"/>
    </location>
    <ligand>
        <name>substrate</name>
    </ligand>
</feature>
<comment type="caution">
    <text evidence="19">The sequence shown here is derived from an EMBL/GenBank/DDBJ whole genome shotgun (WGS) entry which is preliminary data.</text>
</comment>
<dbReference type="SUPFAM" id="SSF53927">
    <property type="entry name" value="Cytidine deaminase-like"/>
    <property type="match status" value="1"/>
</dbReference>
<evidence type="ECO:0000256" key="15">
    <source>
        <dbReference type="PIRSR" id="PIRSR006769-2"/>
    </source>
</evidence>
<dbReference type="UniPathway" id="UPA00275">
    <property type="reaction ID" value="UER00401"/>
</dbReference>
<comment type="catalytic activity">
    <reaction evidence="13">
        <text>2,5-diamino-6-hydroxy-4-(5-phosphoribosylamino)-pyrimidine + H2O + H(+) = 5-amino-6-(5-phospho-D-ribosylamino)uracil + NH4(+)</text>
        <dbReference type="Rhea" id="RHEA:21868"/>
        <dbReference type="ChEBI" id="CHEBI:15377"/>
        <dbReference type="ChEBI" id="CHEBI:15378"/>
        <dbReference type="ChEBI" id="CHEBI:28938"/>
        <dbReference type="ChEBI" id="CHEBI:58453"/>
        <dbReference type="ChEBI" id="CHEBI:58614"/>
        <dbReference type="EC" id="3.5.4.26"/>
    </reaction>
</comment>
<dbReference type="InterPro" id="IPR011549">
    <property type="entry name" value="RibD_C"/>
</dbReference>
<dbReference type="EMBL" id="NVWI01000001">
    <property type="protein sequence ID" value="PCJ43872.1"/>
    <property type="molecule type" value="Genomic_DNA"/>
</dbReference>
<dbReference type="InterPro" id="IPR002125">
    <property type="entry name" value="CMP_dCMP_dom"/>
</dbReference>
<comment type="function">
    <text evidence="1 13">Converts 2,5-diamino-6-(ribosylamino)-4(3h)-pyrimidinone 5'-phosphate into 5-amino-6-(ribosylamino)-2,4(1h,3h)-pyrimidinedione 5'-phosphate.</text>
</comment>
<dbReference type="InterPro" id="IPR004794">
    <property type="entry name" value="Eubact_RibD"/>
</dbReference>
<dbReference type="GO" id="GO:0008835">
    <property type="term" value="F:diaminohydroxyphosphoribosylaminopyrimidine deaminase activity"/>
    <property type="evidence" value="ECO:0007669"/>
    <property type="project" value="UniProtKB-EC"/>
</dbReference>
<evidence type="ECO:0000256" key="2">
    <source>
        <dbReference type="ARBA" id="ARBA00004882"/>
    </source>
</evidence>
<feature type="binding site" evidence="15">
    <location>
        <position position="299"/>
    </location>
    <ligand>
        <name>substrate</name>
    </ligand>
</feature>
<dbReference type="EMBL" id="NVWI01000004">
    <property type="protein sequence ID" value="PCJ41854.1"/>
    <property type="molecule type" value="Genomic_DNA"/>
</dbReference>
<dbReference type="InterPro" id="IPR002734">
    <property type="entry name" value="RibDG_C"/>
</dbReference>
<evidence type="ECO:0000313" key="20">
    <source>
        <dbReference type="Proteomes" id="UP000228987"/>
    </source>
</evidence>
<dbReference type="Gene3D" id="3.40.140.10">
    <property type="entry name" value="Cytidine Deaminase, domain 2"/>
    <property type="match status" value="1"/>
</dbReference>
<feature type="binding site" evidence="15">
    <location>
        <position position="176"/>
    </location>
    <ligand>
        <name>NADP(+)</name>
        <dbReference type="ChEBI" id="CHEBI:58349"/>
    </ligand>
</feature>
<dbReference type="AlphaFoldDB" id="A0A2A5CJ96"/>
<dbReference type="GO" id="GO:0050661">
    <property type="term" value="F:NADP binding"/>
    <property type="evidence" value="ECO:0007669"/>
    <property type="project" value="InterPro"/>
</dbReference>
<feature type="binding site" evidence="16">
    <location>
        <position position="51"/>
    </location>
    <ligand>
        <name>Zn(2+)</name>
        <dbReference type="ChEBI" id="CHEBI:29105"/>
        <note>catalytic</note>
    </ligand>
</feature>
<feature type="domain" description="CMP/dCMP-type deaminase" evidence="17">
    <location>
        <begin position="2"/>
        <end position="129"/>
    </location>
</feature>
<dbReference type="GO" id="GO:0009231">
    <property type="term" value="P:riboflavin biosynthetic process"/>
    <property type="evidence" value="ECO:0007669"/>
    <property type="project" value="UniProtKB-UniPathway"/>
</dbReference>
<evidence type="ECO:0000256" key="1">
    <source>
        <dbReference type="ARBA" id="ARBA00002151"/>
    </source>
</evidence>
<comment type="catalytic activity">
    <reaction evidence="13">
        <text>5-amino-6-(5-phospho-D-ribitylamino)uracil + NADP(+) = 5-amino-6-(5-phospho-D-ribosylamino)uracil + NADPH + H(+)</text>
        <dbReference type="Rhea" id="RHEA:17845"/>
        <dbReference type="ChEBI" id="CHEBI:15378"/>
        <dbReference type="ChEBI" id="CHEBI:57783"/>
        <dbReference type="ChEBI" id="CHEBI:58349"/>
        <dbReference type="ChEBI" id="CHEBI:58421"/>
        <dbReference type="ChEBI" id="CHEBI:58453"/>
        <dbReference type="EC" id="1.1.1.193"/>
    </reaction>
</comment>
<feature type="binding site" evidence="15">
    <location>
        <position position="174"/>
    </location>
    <ligand>
        <name>substrate</name>
    </ligand>
</feature>
<reference evidence="20" key="1">
    <citation type="submission" date="2017-08" db="EMBL/GenBank/DDBJ databases">
        <title>A dynamic microbial community with high functional redundancy inhabits the cold, oxic subseafloor aquifer.</title>
        <authorList>
            <person name="Tully B.J."/>
            <person name="Wheat C.G."/>
            <person name="Glazer B.T."/>
            <person name="Huber J.A."/>
        </authorList>
    </citation>
    <scope>NUCLEOTIDE SEQUENCE [LARGE SCALE GENOMIC DNA]</scope>
</reference>
<dbReference type="Pfam" id="PF00383">
    <property type="entry name" value="dCMP_cyt_deam_1"/>
    <property type="match status" value="1"/>
</dbReference>
<dbReference type="InterPro" id="IPR016192">
    <property type="entry name" value="APOBEC/CMP_deaminase_Zn-bd"/>
</dbReference>
<dbReference type="PROSITE" id="PS00903">
    <property type="entry name" value="CYT_DCMP_DEAMINASES_1"/>
    <property type="match status" value="1"/>
</dbReference>
<dbReference type="Gene3D" id="3.40.430.10">
    <property type="entry name" value="Dihydrofolate Reductase, subunit A"/>
    <property type="match status" value="1"/>
</dbReference>
<dbReference type="Pfam" id="PF01872">
    <property type="entry name" value="RibD_C"/>
    <property type="match status" value="1"/>
</dbReference>